<comment type="caution">
    <text evidence="1">The sequence shown here is derived from an EMBL/GenBank/DDBJ whole genome shotgun (WGS) entry which is preliminary data.</text>
</comment>
<keyword evidence="2" id="KW-1185">Reference proteome</keyword>
<name>A0ABT6WAA3_9ACTN</name>
<organism evidence="1 2">
    <name type="scientific">Streptantibioticus silvisoli</name>
    <dbReference type="NCBI Taxonomy" id="2705255"/>
    <lineage>
        <taxon>Bacteria</taxon>
        <taxon>Bacillati</taxon>
        <taxon>Actinomycetota</taxon>
        <taxon>Actinomycetes</taxon>
        <taxon>Kitasatosporales</taxon>
        <taxon>Streptomycetaceae</taxon>
        <taxon>Streptantibioticus</taxon>
    </lineage>
</organism>
<accession>A0ABT6WAA3</accession>
<dbReference type="RefSeq" id="WP_271323209.1">
    <property type="nucleotide sequence ID" value="NZ_JAAGKO020000076.1"/>
</dbReference>
<reference evidence="1 2" key="1">
    <citation type="submission" date="2023-05" db="EMBL/GenBank/DDBJ databases">
        <title>Streptantibioticus silvisoli sp. nov., acidotolerant actinomycetes 1 from pine litter.</title>
        <authorList>
            <person name="Swiecimska M."/>
            <person name="Golinska P."/>
            <person name="Sangal V."/>
            <person name="Wachnowicz B."/>
            <person name="Goodfellow M."/>
        </authorList>
    </citation>
    <scope>NUCLEOTIDE SEQUENCE [LARGE SCALE GENOMIC DNA]</scope>
    <source>
        <strain evidence="1 2">SL54</strain>
    </source>
</reference>
<evidence type="ECO:0000313" key="2">
    <source>
        <dbReference type="Proteomes" id="UP001156398"/>
    </source>
</evidence>
<dbReference type="EMBL" id="JAAGKO020000076">
    <property type="protein sequence ID" value="MDI5967187.1"/>
    <property type="molecule type" value="Genomic_DNA"/>
</dbReference>
<evidence type="ECO:0000313" key="1">
    <source>
        <dbReference type="EMBL" id="MDI5967187.1"/>
    </source>
</evidence>
<evidence type="ECO:0008006" key="3">
    <source>
        <dbReference type="Google" id="ProtNLM"/>
    </source>
</evidence>
<protein>
    <recommendedName>
        <fullName evidence="3">2'-5' RNA ligase family protein</fullName>
    </recommendedName>
</protein>
<proteinExistence type="predicted"/>
<sequence>MSPAVAVVLSHPTYVDLTVGTWLPERRKKIVESVRAWPASIPLLFTEHITVAGHGPLARVWLRAGVTGAFSLTQALDPSPGPERDPFQA</sequence>
<gene>
    <name evidence="1" type="ORF">POF43_031440</name>
</gene>
<dbReference type="Proteomes" id="UP001156398">
    <property type="component" value="Unassembled WGS sequence"/>
</dbReference>